<name>A0A502HKI5_9PSED</name>
<gene>
    <name evidence="1" type="ORF">EAH78_27130</name>
</gene>
<dbReference type="EMBL" id="RCZE01000015">
    <property type="protein sequence ID" value="TPG73640.1"/>
    <property type="molecule type" value="Genomic_DNA"/>
</dbReference>
<accession>A0A502HKI5</accession>
<dbReference type="PANTHER" id="PTHR47197">
    <property type="entry name" value="PROTEIN NIRF"/>
    <property type="match status" value="1"/>
</dbReference>
<sequence length="454" mass="49648">MNTPCSNTVAPLTAPAVSVRLDTLNLRDHAVRLASREGFFPNNGLTVNITNTSMTPNDELELLLDNEVIGRHIVTTTDAGAPFTMNTAELTEGPHEVTYRFKKKGQPYETCEQPAAIHVALKSQTDLHLGKAPSTHSGLFAQINISYPKDEKSAASSTTLANENITMVQGIQGLNLSRDATLLYFVQAKDSVSYVRAMDTRTQTIVHSYSPEVGGERLSGLLPDGTHAYINSPRSNYIWDANTQTHYVNKGADLAYGVNYMVMSPTGERLFACGTVDFTKGYLKVIDASTQTVVQSRTIEPWPYGIAINPTGSHLYLANVGDAQSDSDPTAIDVIDTQNLKTVARILVPGFAYSMALSADNQRLYVADFTASTILMIDTATHKIIGAVQSQRFPNHIVVSADGKHLYVTTQTSPFVWILDAESLAAVSFFNTEKNELREVLAKPDNGMYVLYRN</sequence>
<evidence type="ECO:0000313" key="1">
    <source>
        <dbReference type="EMBL" id="TPG73640.1"/>
    </source>
</evidence>
<reference evidence="1 2" key="1">
    <citation type="journal article" date="2019" name="Environ. Microbiol.">
        <title>Species interactions and distinct microbial communities in high Arctic permafrost affected cryosols are associated with the CH4 and CO2 gas fluxes.</title>
        <authorList>
            <person name="Altshuler I."/>
            <person name="Hamel J."/>
            <person name="Turney S."/>
            <person name="Magnuson E."/>
            <person name="Levesque R."/>
            <person name="Greer C."/>
            <person name="Whyte L.G."/>
        </authorList>
    </citation>
    <scope>NUCLEOTIDE SEQUENCE [LARGE SCALE GENOMIC DNA]</scope>
    <source>
        <strain evidence="1 2">E3</strain>
    </source>
</reference>
<dbReference type="SUPFAM" id="SSF51004">
    <property type="entry name" value="C-terminal (heme d1) domain of cytochrome cd1-nitrite reductase"/>
    <property type="match status" value="1"/>
</dbReference>
<dbReference type="RefSeq" id="WP_140670733.1">
    <property type="nucleotide sequence ID" value="NZ_RCZE01000015.1"/>
</dbReference>
<comment type="caution">
    <text evidence="1">The sequence shown here is derived from an EMBL/GenBank/DDBJ whole genome shotgun (WGS) entry which is preliminary data.</text>
</comment>
<dbReference type="InterPro" id="IPR011048">
    <property type="entry name" value="Haem_d1_sf"/>
</dbReference>
<protein>
    <submittedName>
        <fullName evidence="1">YncE family protein</fullName>
    </submittedName>
</protein>
<organism evidence="1 2">
    <name type="scientific">Pseudomonas arsenicoxydans</name>
    <dbReference type="NCBI Taxonomy" id="702115"/>
    <lineage>
        <taxon>Bacteria</taxon>
        <taxon>Pseudomonadati</taxon>
        <taxon>Pseudomonadota</taxon>
        <taxon>Gammaproteobacteria</taxon>
        <taxon>Pseudomonadales</taxon>
        <taxon>Pseudomonadaceae</taxon>
        <taxon>Pseudomonas</taxon>
    </lineage>
</organism>
<dbReference type="InterPro" id="IPR051200">
    <property type="entry name" value="Host-pathogen_enzymatic-act"/>
</dbReference>
<proteinExistence type="predicted"/>
<dbReference type="AlphaFoldDB" id="A0A502HKI5"/>
<dbReference type="Proteomes" id="UP000317933">
    <property type="component" value="Unassembled WGS sequence"/>
</dbReference>
<evidence type="ECO:0000313" key="2">
    <source>
        <dbReference type="Proteomes" id="UP000317933"/>
    </source>
</evidence>
<dbReference type="InterPro" id="IPR015943">
    <property type="entry name" value="WD40/YVTN_repeat-like_dom_sf"/>
</dbReference>
<dbReference type="Gene3D" id="2.130.10.10">
    <property type="entry name" value="YVTN repeat-like/Quinoprotein amine dehydrogenase"/>
    <property type="match status" value="2"/>
</dbReference>
<dbReference type="PANTHER" id="PTHR47197:SF3">
    <property type="entry name" value="DIHYDRO-HEME D1 DEHYDROGENASE"/>
    <property type="match status" value="1"/>
</dbReference>